<comment type="cofactor">
    <cofactor evidence="1">
        <name>Mg(2+)</name>
        <dbReference type="ChEBI" id="CHEBI:18420"/>
    </cofactor>
</comment>
<dbReference type="RefSeq" id="WP_216131780.1">
    <property type="nucleotide sequence ID" value="NZ_CP064782.1"/>
</dbReference>
<evidence type="ECO:0000259" key="2">
    <source>
        <dbReference type="PROSITE" id="PS51462"/>
    </source>
</evidence>
<dbReference type="PANTHER" id="PTHR43736:SF1">
    <property type="entry name" value="DIHYDRONEOPTERIN TRIPHOSPHATE DIPHOSPHATASE"/>
    <property type="match status" value="1"/>
</dbReference>
<sequence>MPTYKRPVSVLVVIHSPDLQILLLERASHPGYWQSVTGSQEGEESLADTARREVGEETGLDCDAFRLLDWHQTQTFEIFQEWRHRYAPGVTHNQEHVFSLELPAPQPVRLAPREHLAYRWVPWQQAATEVFSWTNRDAIQALGEGFRPT</sequence>
<dbReference type="PROSITE" id="PS00893">
    <property type="entry name" value="NUDIX_BOX"/>
    <property type="match status" value="1"/>
</dbReference>
<accession>A0A975SP10</accession>
<evidence type="ECO:0000313" key="3">
    <source>
        <dbReference type="EMBL" id="QWT49896.1"/>
    </source>
</evidence>
<dbReference type="CDD" id="cd04664">
    <property type="entry name" value="NUDIX_DHNTPase_like"/>
    <property type="match status" value="1"/>
</dbReference>
<dbReference type="Pfam" id="PF00293">
    <property type="entry name" value="NUDIX"/>
    <property type="match status" value="1"/>
</dbReference>
<dbReference type="PANTHER" id="PTHR43736">
    <property type="entry name" value="ADP-RIBOSE PYROPHOSPHATASE"/>
    <property type="match status" value="1"/>
</dbReference>
<gene>
    <name evidence="3" type="primary">nudB</name>
    <name evidence="3" type="ORF">Azoinq_04640</name>
</gene>
<protein>
    <submittedName>
        <fullName evidence="3">Dihydroneopterin triphosphate diphosphatase</fullName>
        <ecNumber evidence="3">3.6.1.67</ecNumber>
    </submittedName>
</protein>
<dbReference type="KEGG" id="aiq:Azoinq_04640"/>
<dbReference type="EC" id="3.6.1.67" evidence="3"/>
<dbReference type="EMBL" id="CP064782">
    <property type="protein sequence ID" value="QWT49896.1"/>
    <property type="molecule type" value="Genomic_DNA"/>
</dbReference>
<dbReference type="GO" id="GO:0019177">
    <property type="term" value="F:dihydroneopterin triphosphate pyrophosphohydrolase activity"/>
    <property type="evidence" value="ECO:0007669"/>
    <property type="project" value="UniProtKB-EC"/>
</dbReference>
<dbReference type="PROSITE" id="PS51462">
    <property type="entry name" value="NUDIX"/>
    <property type="match status" value="1"/>
</dbReference>
<name>A0A975SP10_9RHOO</name>
<dbReference type="Proteomes" id="UP000683428">
    <property type="component" value="Chromosome"/>
</dbReference>
<evidence type="ECO:0000313" key="4">
    <source>
        <dbReference type="Proteomes" id="UP000683428"/>
    </source>
</evidence>
<dbReference type="NCBIfam" id="NF006961">
    <property type="entry name" value="PRK09438.1"/>
    <property type="match status" value="1"/>
</dbReference>
<dbReference type="InterPro" id="IPR000086">
    <property type="entry name" value="NUDIX_hydrolase_dom"/>
</dbReference>
<organism evidence="3 4">
    <name type="scientific">Azospira inquinata</name>
    <dbReference type="NCBI Taxonomy" id="2785627"/>
    <lineage>
        <taxon>Bacteria</taxon>
        <taxon>Pseudomonadati</taxon>
        <taxon>Pseudomonadota</taxon>
        <taxon>Betaproteobacteria</taxon>
        <taxon>Rhodocyclales</taxon>
        <taxon>Rhodocyclaceae</taxon>
        <taxon>Azospira</taxon>
    </lineage>
</organism>
<reference evidence="3" key="1">
    <citation type="submission" date="2020-11" db="EMBL/GenBank/DDBJ databases">
        <title>Azospira inquinata sp. nov.</title>
        <authorList>
            <person name="Moe W.M."/>
            <person name="Mikes M.C."/>
        </authorList>
    </citation>
    <scope>NUCLEOTIDE SEQUENCE</scope>
    <source>
        <strain evidence="3">Azo-3</strain>
    </source>
</reference>
<proteinExistence type="predicted"/>
<dbReference type="AlphaFoldDB" id="A0A975SP10"/>
<keyword evidence="4" id="KW-1185">Reference proteome</keyword>
<keyword evidence="3" id="KW-0378">Hydrolase</keyword>
<evidence type="ECO:0000256" key="1">
    <source>
        <dbReference type="ARBA" id="ARBA00001946"/>
    </source>
</evidence>
<feature type="domain" description="Nudix hydrolase" evidence="2">
    <location>
        <begin position="3"/>
        <end position="143"/>
    </location>
</feature>
<dbReference type="InterPro" id="IPR020084">
    <property type="entry name" value="NUDIX_hydrolase_CS"/>
</dbReference>